<dbReference type="InterPro" id="IPR015943">
    <property type="entry name" value="WD40/YVTN_repeat-like_dom_sf"/>
</dbReference>
<protein>
    <recommendedName>
        <fullName evidence="9">Echinoderm microtubule-associated protein-like 6</fullName>
    </recommendedName>
</protein>
<feature type="domain" description="EML-like second beta-propeller" evidence="6">
    <location>
        <begin position="627"/>
        <end position="737"/>
    </location>
</feature>
<dbReference type="AlphaFoldDB" id="A0AB34GRA5"/>
<dbReference type="SUPFAM" id="SSF50978">
    <property type="entry name" value="WD40 repeat-like"/>
    <property type="match status" value="2"/>
</dbReference>
<accession>A0AB34GRA5</accession>
<dbReference type="Proteomes" id="UP001159641">
    <property type="component" value="Unassembled WGS sequence"/>
</dbReference>
<name>A0AB34GRA5_ESCRO</name>
<dbReference type="InterPro" id="IPR055442">
    <property type="entry name" value="Beta-prop_EML-like_2nd"/>
</dbReference>
<feature type="compositionally biased region" description="Acidic residues" evidence="4">
    <location>
        <begin position="30"/>
        <end position="46"/>
    </location>
</feature>
<feature type="compositionally biased region" description="Acidic residues" evidence="4">
    <location>
        <begin position="751"/>
        <end position="763"/>
    </location>
</feature>
<evidence type="ECO:0000256" key="1">
    <source>
        <dbReference type="ARBA" id="ARBA00022574"/>
    </source>
</evidence>
<evidence type="ECO:0000256" key="3">
    <source>
        <dbReference type="PROSITE-ProRule" id="PRU00221"/>
    </source>
</evidence>
<dbReference type="InterPro" id="IPR036322">
    <property type="entry name" value="WD40_repeat_dom_sf"/>
</dbReference>
<evidence type="ECO:0008006" key="9">
    <source>
        <dbReference type="Google" id="ProtNLM"/>
    </source>
</evidence>
<dbReference type="Gene3D" id="2.130.10.10">
    <property type="entry name" value="YVTN repeat-like/Quinoprotein amine dehydrogenase"/>
    <property type="match status" value="3"/>
</dbReference>
<keyword evidence="8" id="KW-1185">Reference proteome</keyword>
<feature type="region of interest" description="Disordered" evidence="4">
    <location>
        <begin position="22"/>
        <end position="46"/>
    </location>
</feature>
<dbReference type="FunFam" id="2.130.10.10:FF:000024">
    <property type="entry name" value="Putative echinoderm microtubule-associated protein-like 6"/>
    <property type="match status" value="1"/>
</dbReference>
<evidence type="ECO:0000259" key="5">
    <source>
        <dbReference type="Pfam" id="PF23409"/>
    </source>
</evidence>
<comment type="caution">
    <text evidence="7">The sequence shown here is derived from an EMBL/GenBank/DDBJ whole genome shotgun (WGS) entry which is preliminary data.</text>
</comment>
<feature type="domain" description="EML-like first beta-propeller" evidence="5">
    <location>
        <begin position="134"/>
        <end position="413"/>
    </location>
</feature>
<organism evidence="7 8">
    <name type="scientific">Eschrichtius robustus</name>
    <name type="common">California gray whale</name>
    <name type="synonym">Eschrichtius gibbosus</name>
    <dbReference type="NCBI Taxonomy" id="9764"/>
    <lineage>
        <taxon>Eukaryota</taxon>
        <taxon>Metazoa</taxon>
        <taxon>Chordata</taxon>
        <taxon>Craniata</taxon>
        <taxon>Vertebrata</taxon>
        <taxon>Euteleostomi</taxon>
        <taxon>Mammalia</taxon>
        <taxon>Eutheria</taxon>
        <taxon>Laurasiatheria</taxon>
        <taxon>Artiodactyla</taxon>
        <taxon>Whippomorpha</taxon>
        <taxon>Cetacea</taxon>
        <taxon>Mysticeti</taxon>
        <taxon>Eschrichtiidae</taxon>
        <taxon>Eschrichtius</taxon>
    </lineage>
</organism>
<feature type="repeat" description="WD" evidence="3">
    <location>
        <begin position="704"/>
        <end position="736"/>
    </location>
</feature>
<dbReference type="PANTHER" id="PTHR13720:SF52">
    <property type="entry name" value="ECHINODERM MICROTUBULE-ASSOCIATED PROTEIN-LIKE 6"/>
    <property type="match status" value="1"/>
</dbReference>
<dbReference type="Pfam" id="PF23414">
    <property type="entry name" value="Beta-prop_EML_2"/>
    <property type="match status" value="2"/>
</dbReference>
<reference evidence="7 8" key="1">
    <citation type="submission" date="2022-11" db="EMBL/GenBank/DDBJ databases">
        <title>Whole genome sequence of Eschrichtius robustus ER-17-0199.</title>
        <authorList>
            <person name="Bruniche-Olsen A."/>
            <person name="Black A.N."/>
            <person name="Fields C.J."/>
            <person name="Walden K."/>
            <person name="Dewoody J.A."/>
        </authorList>
    </citation>
    <scope>NUCLEOTIDE SEQUENCE [LARGE SCALE GENOMIC DNA]</scope>
    <source>
        <strain evidence="7">ER-17-0199</strain>
        <tissue evidence="7">Blubber</tissue>
    </source>
</reference>
<dbReference type="GO" id="GO:0008017">
    <property type="term" value="F:microtubule binding"/>
    <property type="evidence" value="ECO:0007669"/>
    <property type="project" value="TreeGrafter"/>
</dbReference>
<feature type="domain" description="EML-like second beta-propeller" evidence="6">
    <location>
        <begin position="432"/>
        <end position="567"/>
    </location>
</feature>
<dbReference type="EMBL" id="JAIQCJ010002147">
    <property type="protein sequence ID" value="KAJ8781190.1"/>
    <property type="molecule type" value="Genomic_DNA"/>
</dbReference>
<dbReference type="GO" id="GO:0005874">
    <property type="term" value="C:microtubule"/>
    <property type="evidence" value="ECO:0007669"/>
    <property type="project" value="UniProtKB-KW"/>
</dbReference>
<dbReference type="PROSITE" id="PS50082">
    <property type="entry name" value="WD_REPEATS_2"/>
    <property type="match status" value="1"/>
</dbReference>
<dbReference type="InterPro" id="IPR055439">
    <property type="entry name" value="Beta-prop_EML_1st"/>
</dbReference>
<keyword evidence="1 3" id="KW-0853">WD repeat</keyword>
<keyword evidence="2" id="KW-0677">Repeat</keyword>
<evidence type="ECO:0000256" key="2">
    <source>
        <dbReference type="ARBA" id="ARBA00022737"/>
    </source>
</evidence>
<evidence type="ECO:0000259" key="6">
    <source>
        <dbReference type="Pfam" id="PF23414"/>
    </source>
</evidence>
<dbReference type="Pfam" id="PF03451">
    <property type="entry name" value="HELP"/>
    <property type="match status" value="1"/>
</dbReference>
<dbReference type="PANTHER" id="PTHR13720">
    <property type="entry name" value="WD-40 REPEAT PROTEIN"/>
    <property type="match status" value="1"/>
</dbReference>
<evidence type="ECO:0000313" key="7">
    <source>
        <dbReference type="EMBL" id="KAJ8781190.1"/>
    </source>
</evidence>
<evidence type="ECO:0000256" key="4">
    <source>
        <dbReference type="SAM" id="MobiDB-lite"/>
    </source>
</evidence>
<proteinExistence type="predicted"/>
<dbReference type="SMART" id="SM00320">
    <property type="entry name" value="WD40"/>
    <property type="match status" value="10"/>
</dbReference>
<dbReference type="InterPro" id="IPR005108">
    <property type="entry name" value="HELP"/>
</dbReference>
<feature type="region of interest" description="Disordered" evidence="4">
    <location>
        <begin position="746"/>
        <end position="775"/>
    </location>
</feature>
<dbReference type="InterPro" id="IPR050630">
    <property type="entry name" value="WD_repeat_EMAP"/>
</dbReference>
<evidence type="ECO:0000313" key="8">
    <source>
        <dbReference type="Proteomes" id="UP001159641"/>
    </source>
</evidence>
<sequence length="815" mass="90888">MACWKQHPRSLRISACFSRGVSAEGGSDSYSEESDSDLSDVPELDSDIEQETQINYDRQVYKEDLPQLKQQSKEKNHAVSFLKREKAPEDSLKLQFIHGYRGYDCRNNLFYTQAGEVVYHIAAVAVVYNRQQHSQRLYLGHDDDILSLTIHPVKDYVATGQVGRDAAIHVWDTQTLKCLSLLKGQHQRGVCALDFSADGKCLVSVGLDDFHSIVFWDWKKGEKIATTRGHKDKIFVVKCNPHHVDRLVTVGIKHIKFWQQAEGVNFSKSNKYSWSTPGGGFTSKRGIFGSVGKLETMMCVSYGRMEDLVFSGAATGDIFIWKDVLLLKTVKAHDGPVFAMYALDKGFVTGGKDGIVELWDDMFERCLKTYAIKRAALSTSSKGLLLEDNPSIRAITLGHGHILVGTKNGEILEIDKNGPMTLLIQGHMEGEVWGLAAHPRLPVCATVSDDKTLRIWELSSQHRMLAVRKLKKGGRCCAFSPDGKALAVGLNDGSFLVVNADTVEDMVSFHHRKEMISDIKFSKDTGKYLAVASHDNFVDIYNVLTSKRVGICKGASSYITHIDWDSRARHPLIQPKIPISQERGFDCLAQSPAWSLLGQPPPPECRQDRRGPVHGRGQFSGKGVGLIEKIEWDAWTCVLGPTCEGIWPVHSDVTDVNAASLTKDHSLLATGDDFGFVKLFSYPVKWGHRHFPALQGQHARFKKYVGHSAHVTNVRWLHNDSVLLTVGGADTALMIWTREFVGTQESKLVDSEESDTDAEEDGGEPSALCRPRLPPHPLLHHRKPTLLLSRVFLFEAMTVTLLEKRPSITPPRSML</sequence>
<gene>
    <name evidence="7" type="ORF">J1605_011174</name>
</gene>
<dbReference type="InterPro" id="IPR001680">
    <property type="entry name" value="WD40_rpt"/>
</dbReference>
<dbReference type="Pfam" id="PF23409">
    <property type="entry name" value="Beta-prop_EML"/>
    <property type="match status" value="1"/>
</dbReference>